<dbReference type="InterPro" id="IPR051910">
    <property type="entry name" value="ComF/GntX_DNA_util-trans"/>
</dbReference>
<dbReference type="Proteomes" id="UP000484547">
    <property type="component" value="Unassembled WGS sequence"/>
</dbReference>
<dbReference type="OrthoDB" id="9779910at2"/>
<dbReference type="Pfam" id="PF00156">
    <property type="entry name" value="Pribosyltran"/>
    <property type="match status" value="1"/>
</dbReference>
<feature type="domain" description="Phosphoribosyltransferase" evidence="2">
    <location>
        <begin position="168"/>
        <end position="212"/>
    </location>
</feature>
<dbReference type="Gene3D" id="3.40.50.2020">
    <property type="match status" value="1"/>
</dbReference>
<keyword evidence="5" id="KW-1185">Reference proteome</keyword>
<evidence type="ECO:0000313" key="3">
    <source>
        <dbReference type="EMBL" id="MTT76399.1"/>
    </source>
</evidence>
<evidence type="ECO:0000313" key="6">
    <source>
        <dbReference type="Proteomes" id="UP000484547"/>
    </source>
</evidence>
<protein>
    <recommendedName>
        <fullName evidence="2">Phosphoribosyltransferase domain-containing protein</fullName>
    </recommendedName>
</protein>
<comment type="similarity">
    <text evidence="1">Belongs to the ComF/GntX family.</text>
</comment>
<dbReference type="EMBL" id="WNBM01000007">
    <property type="protein sequence ID" value="MTT76399.1"/>
    <property type="molecule type" value="Genomic_DNA"/>
</dbReference>
<accession>A0A7X3BW34</accession>
<dbReference type="CDD" id="cd06223">
    <property type="entry name" value="PRTases_typeI"/>
    <property type="match status" value="1"/>
</dbReference>
<organism evidence="3 6">
    <name type="scientific">Phascolarctobacterium faecium</name>
    <dbReference type="NCBI Taxonomy" id="33025"/>
    <lineage>
        <taxon>Bacteria</taxon>
        <taxon>Bacillati</taxon>
        <taxon>Bacillota</taxon>
        <taxon>Negativicutes</taxon>
        <taxon>Acidaminococcales</taxon>
        <taxon>Acidaminococcaceae</taxon>
        <taxon>Phascolarctobacterium</taxon>
    </lineage>
</organism>
<dbReference type="AlphaFoldDB" id="A0A7X3BW34"/>
<dbReference type="RefSeq" id="WP_155164166.1">
    <property type="nucleotide sequence ID" value="NZ_WNBG01000008.1"/>
</dbReference>
<dbReference type="EMBL" id="WNBW01000007">
    <property type="protein sequence ID" value="MTU04463.1"/>
    <property type="molecule type" value="Genomic_DNA"/>
</dbReference>
<proteinExistence type="inferred from homology"/>
<dbReference type="SUPFAM" id="SSF53271">
    <property type="entry name" value="PRTase-like"/>
    <property type="match status" value="1"/>
</dbReference>
<dbReference type="PANTHER" id="PTHR47505">
    <property type="entry name" value="DNA UTILIZATION PROTEIN YHGH"/>
    <property type="match status" value="1"/>
</dbReference>
<reference evidence="5 6" key="1">
    <citation type="journal article" date="2019" name="Nat. Med.">
        <title>A library of human gut bacterial isolates paired with longitudinal multiomics data enables mechanistic microbiome research.</title>
        <authorList>
            <person name="Poyet M."/>
            <person name="Groussin M."/>
            <person name="Gibbons S.M."/>
            <person name="Avila-Pacheco J."/>
            <person name="Jiang X."/>
            <person name="Kearney S.M."/>
            <person name="Perrotta A.R."/>
            <person name="Berdy B."/>
            <person name="Zhao S."/>
            <person name="Lieberman T.D."/>
            <person name="Swanson P.K."/>
            <person name="Smith M."/>
            <person name="Roesemann S."/>
            <person name="Alexander J.E."/>
            <person name="Rich S.A."/>
            <person name="Livny J."/>
            <person name="Vlamakis H."/>
            <person name="Clish C."/>
            <person name="Bullock K."/>
            <person name="Deik A."/>
            <person name="Scott J."/>
            <person name="Pierce K.A."/>
            <person name="Xavier R.J."/>
            <person name="Alm E.J."/>
        </authorList>
    </citation>
    <scope>NUCLEOTIDE SEQUENCE [LARGE SCALE GENOMIC DNA]</scope>
    <source>
        <strain evidence="3 6">BIOML-A13</strain>
        <strain evidence="4 5">BIOML-A3</strain>
    </source>
</reference>
<gene>
    <name evidence="3" type="ORF">GMD11_08990</name>
    <name evidence="4" type="ORF">GMD18_08645</name>
</gene>
<evidence type="ECO:0000259" key="2">
    <source>
        <dbReference type="Pfam" id="PF00156"/>
    </source>
</evidence>
<dbReference type="InterPro" id="IPR029057">
    <property type="entry name" value="PRTase-like"/>
</dbReference>
<name>A0A7X3BW34_9FIRM</name>
<dbReference type="PANTHER" id="PTHR47505:SF1">
    <property type="entry name" value="DNA UTILIZATION PROTEIN YHGH"/>
    <property type="match status" value="1"/>
</dbReference>
<evidence type="ECO:0000313" key="5">
    <source>
        <dbReference type="Proteomes" id="UP000443070"/>
    </source>
</evidence>
<evidence type="ECO:0000313" key="4">
    <source>
        <dbReference type="EMBL" id="MTU04463.1"/>
    </source>
</evidence>
<dbReference type="InterPro" id="IPR000836">
    <property type="entry name" value="PRTase_dom"/>
</dbReference>
<comment type="caution">
    <text evidence="3">The sequence shown here is derived from an EMBL/GenBank/DDBJ whole genome shotgun (WGS) entry which is preliminary data.</text>
</comment>
<evidence type="ECO:0000256" key="1">
    <source>
        <dbReference type="ARBA" id="ARBA00008007"/>
    </source>
</evidence>
<dbReference type="Proteomes" id="UP000443070">
    <property type="component" value="Unassembled WGS sequence"/>
</dbReference>
<sequence length="228" mass="25840">MFIRLIKNWYALLLSVFWARKCAGCGQIAEDGLFCSVCREVLLQPLWLSGREALDGVGMLFRYNGALKTALQNVKFKNRRDILELLAEECCRISVDGWPEFLRNILSKRDVMIVPIPTSRQRTRARGFEIPLVLFKNTDAEYCLTPALTRRRETVHQYDLSPQERKMNLEDCFAVTQNVTGKTVIVVDDIFTTGATMEEAAQTLKNAGAVEVYGLAFCGSIENYGQIQ</sequence>